<organism evidence="1 2">
    <name type="scientific">Vallitalea maricola</name>
    <dbReference type="NCBI Taxonomy" id="3074433"/>
    <lineage>
        <taxon>Bacteria</taxon>
        <taxon>Bacillati</taxon>
        <taxon>Bacillota</taxon>
        <taxon>Clostridia</taxon>
        <taxon>Lachnospirales</taxon>
        <taxon>Vallitaleaceae</taxon>
        <taxon>Vallitalea</taxon>
    </lineage>
</organism>
<proteinExistence type="predicted"/>
<keyword evidence="2" id="KW-1185">Reference proteome</keyword>
<dbReference type="Proteomes" id="UP001374599">
    <property type="component" value="Unassembled WGS sequence"/>
</dbReference>
<dbReference type="EMBL" id="BTPU01000031">
    <property type="protein sequence ID" value="GMQ62884.1"/>
    <property type="molecule type" value="Genomic_DNA"/>
</dbReference>
<sequence>MKNQIRGMRIIVSNTYEEMSKKAATLVASQVNLKPNSILGLATGGTPVGMYRELVKMYQEDEVDFSGVKTFNLDEYYPIDKTNDQSYYYYMKDNLFNHVNIDEENINIPNGKAEDIETECYEYDKNIYNSGGIDLQVLGIGTNGHIGFNEPDVTFESGTHKVTLDDETIKANSRFFDSIEEVPKEAISMGMKTIMQSKKIVLLANGEAKAKIIEKMLFGEISPNVPASILQLHPHVIVILDKEAAKYIEDKVN</sequence>
<accession>A0ACB5UIV7</accession>
<evidence type="ECO:0000313" key="1">
    <source>
        <dbReference type="EMBL" id="GMQ62884.1"/>
    </source>
</evidence>
<evidence type="ECO:0000313" key="2">
    <source>
        <dbReference type="Proteomes" id="UP001374599"/>
    </source>
</evidence>
<comment type="caution">
    <text evidence="1">The sequence shown here is derived from an EMBL/GenBank/DDBJ whole genome shotgun (WGS) entry which is preliminary data.</text>
</comment>
<reference evidence="1" key="1">
    <citation type="submission" date="2023-09" db="EMBL/GenBank/DDBJ databases">
        <title>Vallitalea sediminicola and Vallitalea maricola sp. nov., anaerobic bacteria isolated from marine sediment.</title>
        <authorList>
            <person name="Hirano S."/>
            <person name="Maeda A."/>
            <person name="Terahara T."/>
            <person name="Mori K."/>
            <person name="Hamada M."/>
            <person name="Matsumoto R."/>
            <person name="Kobayashi T."/>
        </authorList>
    </citation>
    <scope>NUCLEOTIDE SEQUENCE</scope>
    <source>
        <strain evidence="1">AN17-2</strain>
    </source>
</reference>
<name>A0ACB5UIV7_9FIRM</name>
<gene>
    <name evidence="1" type="primary">nagB</name>
    <name evidence="1" type="ORF">AN2V17_21160</name>
</gene>
<protein>
    <submittedName>
        <fullName evidence="1">Glucosamine-6-phosphate deaminase</fullName>
    </submittedName>
</protein>